<evidence type="ECO:0000313" key="2">
    <source>
        <dbReference type="Proteomes" id="UP001189624"/>
    </source>
</evidence>
<evidence type="ECO:0000313" key="1">
    <source>
        <dbReference type="EMBL" id="CAJ1903054.1"/>
    </source>
</evidence>
<gene>
    <name evidence="1" type="ORF">AYBTSS11_LOCUS3223</name>
</gene>
<dbReference type="EMBL" id="OY731398">
    <property type="protein sequence ID" value="CAJ1903054.1"/>
    <property type="molecule type" value="Genomic_DNA"/>
</dbReference>
<dbReference type="Gramene" id="rna-AYBTSS11_LOCUS3223">
    <property type="protein sequence ID" value="CAJ1903054.1"/>
    <property type="gene ID" value="gene-AYBTSS11_LOCUS3223"/>
</dbReference>
<dbReference type="Proteomes" id="UP001189624">
    <property type="component" value="Chromosome 1"/>
</dbReference>
<protein>
    <submittedName>
        <fullName evidence="1">Uncharacterized protein</fullName>
    </submittedName>
</protein>
<reference evidence="1" key="1">
    <citation type="submission" date="2023-10" db="EMBL/GenBank/DDBJ databases">
        <authorList>
            <person name="Domelevo Entfellner J.-B."/>
        </authorList>
    </citation>
    <scope>NUCLEOTIDE SEQUENCE</scope>
</reference>
<organism evidence="1 2">
    <name type="scientific">Sphenostylis stenocarpa</name>
    <dbReference type="NCBI Taxonomy" id="92480"/>
    <lineage>
        <taxon>Eukaryota</taxon>
        <taxon>Viridiplantae</taxon>
        <taxon>Streptophyta</taxon>
        <taxon>Embryophyta</taxon>
        <taxon>Tracheophyta</taxon>
        <taxon>Spermatophyta</taxon>
        <taxon>Magnoliopsida</taxon>
        <taxon>eudicotyledons</taxon>
        <taxon>Gunneridae</taxon>
        <taxon>Pentapetalae</taxon>
        <taxon>rosids</taxon>
        <taxon>fabids</taxon>
        <taxon>Fabales</taxon>
        <taxon>Fabaceae</taxon>
        <taxon>Papilionoideae</taxon>
        <taxon>50 kb inversion clade</taxon>
        <taxon>NPAAA clade</taxon>
        <taxon>indigoferoid/millettioid clade</taxon>
        <taxon>Phaseoleae</taxon>
        <taxon>Sphenostylis</taxon>
    </lineage>
</organism>
<keyword evidence="2" id="KW-1185">Reference proteome</keyword>
<name>A0AA86RUE7_9FABA</name>
<proteinExistence type="predicted"/>
<sequence length="106" mass="11753">MSIFVCSFCLVPSHRRDHEPIGNEEGIFGIQHHNPPRGRHTRGIFTLLSLFAFKYPCLLIRSLSCPCSPLHSQSINTLSTFPSSWPVSLSSKKFEPLAGDYGCSGC</sequence>
<dbReference type="AlphaFoldDB" id="A0AA86RUE7"/>
<accession>A0AA86RUE7</accession>